<evidence type="ECO:0000256" key="1">
    <source>
        <dbReference type="SAM" id="SignalP"/>
    </source>
</evidence>
<name>A0A502CJ58_9SPHN</name>
<gene>
    <name evidence="3" type="ORF">EAH84_06510</name>
</gene>
<feature type="signal peptide" evidence="1">
    <location>
        <begin position="1"/>
        <end position="22"/>
    </location>
</feature>
<dbReference type="AlphaFoldDB" id="A0A502CJ58"/>
<dbReference type="EMBL" id="RCZK01000004">
    <property type="protein sequence ID" value="TPG13227.1"/>
    <property type="molecule type" value="Genomic_DNA"/>
</dbReference>
<keyword evidence="1" id="KW-0732">Signal</keyword>
<dbReference type="PANTHER" id="PTHR36919:SF2">
    <property type="entry name" value="BLL6627 PROTEIN"/>
    <property type="match status" value="1"/>
</dbReference>
<protein>
    <submittedName>
        <fullName evidence="3">DUF2147 domain-containing protein</fullName>
    </submittedName>
</protein>
<evidence type="ECO:0000313" key="3">
    <source>
        <dbReference type="EMBL" id="TPG13227.1"/>
    </source>
</evidence>
<sequence length="145" mass="15101">MRGWGIGIAMLVAGTVAGSSIAAKTGAANIAADPVFGTWRNPKGTLTVETAPCRNGGALCGAIVWASDKARADARAAGVATLIGTQLLSDYHRTGQGNWSGTVYIPDMGRSFSSRIKQVSPETLTISGCLIHGFICKSQVWHRIA</sequence>
<organism evidence="3 4">
    <name type="scientific">Sphingomonas oligophenolica</name>
    <dbReference type="NCBI Taxonomy" id="301154"/>
    <lineage>
        <taxon>Bacteria</taxon>
        <taxon>Pseudomonadati</taxon>
        <taxon>Pseudomonadota</taxon>
        <taxon>Alphaproteobacteria</taxon>
        <taxon>Sphingomonadales</taxon>
        <taxon>Sphingomonadaceae</taxon>
        <taxon>Sphingomonas</taxon>
    </lineage>
</organism>
<proteinExistence type="predicted"/>
<feature type="domain" description="DUF2147" evidence="2">
    <location>
        <begin position="37"/>
        <end position="143"/>
    </location>
</feature>
<dbReference type="Gene3D" id="2.40.128.520">
    <property type="match status" value="1"/>
</dbReference>
<reference evidence="3 4" key="1">
    <citation type="journal article" date="2019" name="Environ. Microbiol.">
        <title>Species interactions and distinct microbial communities in high Arctic permafrost affected cryosols are associated with the CH4 and CO2 gas fluxes.</title>
        <authorList>
            <person name="Altshuler I."/>
            <person name="Hamel J."/>
            <person name="Turney S."/>
            <person name="Magnuson E."/>
            <person name="Levesque R."/>
            <person name="Greer C."/>
            <person name="Whyte L.G."/>
        </authorList>
    </citation>
    <scope>NUCLEOTIDE SEQUENCE [LARGE SCALE GENOMIC DNA]</scope>
    <source>
        <strain evidence="3 4">S5.1</strain>
    </source>
</reference>
<dbReference type="PANTHER" id="PTHR36919">
    <property type="entry name" value="BLR1215 PROTEIN"/>
    <property type="match status" value="1"/>
</dbReference>
<dbReference type="Pfam" id="PF09917">
    <property type="entry name" value="DUF2147"/>
    <property type="match status" value="1"/>
</dbReference>
<dbReference type="InterPro" id="IPR019223">
    <property type="entry name" value="DUF2147"/>
</dbReference>
<comment type="caution">
    <text evidence="3">The sequence shown here is derived from an EMBL/GenBank/DDBJ whole genome shotgun (WGS) entry which is preliminary data.</text>
</comment>
<keyword evidence="4" id="KW-1185">Reference proteome</keyword>
<evidence type="ECO:0000313" key="4">
    <source>
        <dbReference type="Proteomes" id="UP000318413"/>
    </source>
</evidence>
<evidence type="ECO:0000259" key="2">
    <source>
        <dbReference type="Pfam" id="PF09917"/>
    </source>
</evidence>
<dbReference type="OrthoDB" id="9811671at2"/>
<feature type="chain" id="PRO_5021317363" evidence="1">
    <location>
        <begin position="23"/>
        <end position="145"/>
    </location>
</feature>
<dbReference type="Proteomes" id="UP000318413">
    <property type="component" value="Unassembled WGS sequence"/>
</dbReference>
<accession>A0A502CJ58</accession>